<dbReference type="SUPFAM" id="SSF51735">
    <property type="entry name" value="NAD(P)-binding Rossmann-fold domains"/>
    <property type="match status" value="1"/>
</dbReference>
<dbReference type="InterPro" id="IPR036291">
    <property type="entry name" value="NAD(P)-bd_dom_sf"/>
</dbReference>
<dbReference type="PANTHER" id="PTHR15020">
    <property type="entry name" value="FLAVIN REDUCTASE-RELATED"/>
    <property type="match status" value="1"/>
</dbReference>
<sequence>MSVHLTIFGATSGIGKIAMETALAKGHRVRAFARSADDLAAREGLETMDGDALDSGDVGAALEGTDAVIYALGIKESVSMLWTPVTLFSDSTRLLLDCMAERGPRRLVAVTGFGAGRSRKAMSAVERAGHWALLGRPYADKDRQEELIRNTAIDWTIVLPVILTNGGASGRYRVLREPSEWRNGLISRTDVADYLVEAATSDLDIRRDVVLAR</sequence>
<feature type="domain" description="NAD(P)-binding" evidence="1">
    <location>
        <begin position="9"/>
        <end position="201"/>
    </location>
</feature>
<reference evidence="3" key="1">
    <citation type="submission" date="2016-10" db="EMBL/GenBank/DDBJ databases">
        <authorList>
            <person name="Varghese N."/>
            <person name="Submissions S."/>
        </authorList>
    </citation>
    <scope>NUCLEOTIDE SEQUENCE [LARGE SCALE GENOMIC DNA]</scope>
    <source>
        <strain evidence="3">DSM 26893</strain>
    </source>
</reference>
<evidence type="ECO:0000313" key="3">
    <source>
        <dbReference type="Proteomes" id="UP000199372"/>
    </source>
</evidence>
<dbReference type="InterPro" id="IPR016040">
    <property type="entry name" value="NAD(P)-bd_dom"/>
</dbReference>
<evidence type="ECO:0000313" key="2">
    <source>
        <dbReference type="EMBL" id="SEM75340.1"/>
    </source>
</evidence>
<dbReference type="EMBL" id="FOCM01000001">
    <property type="protein sequence ID" value="SEM75340.1"/>
    <property type="molecule type" value="Genomic_DNA"/>
</dbReference>
<accession>A0A1H8AX72</accession>
<evidence type="ECO:0000259" key="1">
    <source>
        <dbReference type="Pfam" id="PF13460"/>
    </source>
</evidence>
<name>A0A1H8AX72_9RHOB</name>
<dbReference type="RefSeq" id="WP_236736921.1">
    <property type="nucleotide sequence ID" value="NZ_FOCM01000001.1"/>
</dbReference>
<dbReference type="Pfam" id="PF13460">
    <property type="entry name" value="NAD_binding_10"/>
    <property type="match status" value="1"/>
</dbReference>
<keyword evidence="3" id="KW-1185">Reference proteome</keyword>
<dbReference type="Gene3D" id="3.40.50.720">
    <property type="entry name" value="NAD(P)-binding Rossmann-like Domain"/>
    <property type="match status" value="1"/>
</dbReference>
<gene>
    <name evidence="2" type="ORF">SAMN04488011_101349</name>
</gene>
<dbReference type="PANTHER" id="PTHR15020:SF50">
    <property type="entry name" value="UPF0659 PROTEIN YMR090W"/>
    <property type="match status" value="1"/>
</dbReference>
<dbReference type="AlphaFoldDB" id="A0A1H8AX72"/>
<dbReference type="Proteomes" id="UP000199372">
    <property type="component" value="Unassembled WGS sequence"/>
</dbReference>
<proteinExistence type="predicted"/>
<protein>
    <submittedName>
        <fullName evidence="2">Putative NADH-flavin reductase</fullName>
    </submittedName>
</protein>
<organism evidence="2 3">
    <name type="scientific">Palleronia pelagia</name>
    <dbReference type="NCBI Taxonomy" id="387096"/>
    <lineage>
        <taxon>Bacteria</taxon>
        <taxon>Pseudomonadati</taxon>
        <taxon>Pseudomonadota</taxon>
        <taxon>Alphaproteobacteria</taxon>
        <taxon>Rhodobacterales</taxon>
        <taxon>Roseobacteraceae</taxon>
        <taxon>Palleronia</taxon>
    </lineage>
</organism>